<comment type="caution">
    <text evidence="3">The sequence shown here is derived from an EMBL/GenBank/DDBJ whole genome shotgun (WGS) entry which is preliminary data.</text>
</comment>
<feature type="domain" description="Helicase ATP-binding" evidence="1">
    <location>
        <begin position="282"/>
        <end position="434"/>
    </location>
</feature>
<reference evidence="3 4" key="1">
    <citation type="submission" date="2010-12" db="EMBL/GenBank/DDBJ databases">
        <authorList>
            <person name="Muzny D."/>
            <person name="Qin X."/>
            <person name="Buhay C."/>
            <person name="Dugan-Rocha S."/>
            <person name="Ding Y."/>
            <person name="Chen G."/>
            <person name="Hawes A."/>
            <person name="Holder M."/>
            <person name="Jhangiani S."/>
            <person name="Johnson A."/>
            <person name="Khan Z."/>
            <person name="Li Z."/>
            <person name="Liu W."/>
            <person name="Liu X."/>
            <person name="Perez L."/>
            <person name="Shen H."/>
            <person name="Wang Q."/>
            <person name="Watt J."/>
            <person name="Xi L."/>
            <person name="Xin Y."/>
            <person name="Zhou J."/>
            <person name="Deng J."/>
            <person name="Jiang H."/>
            <person name="Liu Y."/>
            <person name="Qu J."/>
            <person name="Song X.-Z."/>
            <person name="Zhang L."/>
            <person name="Villasana D."/>
            <person name="Johnson A."/>
            <person name="Liu J."/>
            <person name="Liyanage D."/>
            <person name="Lorensuhewa L."/>
            <person name="Robinson T."/>
            <person name="Song A."/>
            <person name="Song B.-B."/>
            <person name="Dinh H."/>
            <person name="Thornton R."/>
            <person name="Coyle M."/>
            <person name="Francisco L."/>
            <person name="Jackson L."/>
            <person name="Javaid M."/>
            <person name="Korchina V."/>
            <person name="Kovar C."/>
            <person name="Mata R."/>
            <person name="Mathew T."/>
            <person name="Ngo R."/>
            <person name="Nguyen L."/>
            <person name="Nguyen N."/>
            <person name="Okwuonu G."/>
            <person name="Ongeri F."/>
            <person name="Pham C."/>
            <person name="Simmons D."/>
            <person name="Wilczek-Boney K."/>
            <person name="Hale W."/>
            <person name="Jakkamsetti A."/>
            <person name="Pham P."/>
            <person name="Ruth R."/>
            <person name="San Lucas F."/>
            <person name="Warren J."/>
            <person name="Zhang J."/>
            <person name="Zhao Z."/>
            <person name="Zhou C."/>
            <person name="Zhu D."/>
            <person name="Lee S."/>
            <person name="Bess C."/>
            <person name="Blankenburg K."/>
            <person name="Forbes L."/>
            <person name="Fu Q."/>
            <person name="Gubbala S."/>
            <person name="Hirani K."/>
            <person name="Jayaseelan J.C."/>
            <person name="Lara F."/>
            <person name="Munidasa M."/>
            <person name="Palculict T."/>
            <person name="Patil S."/>
            <person name="Pu L.-L."/>
            <person name="Saada N."/>
            <person name="Tang L."/>
            <person name="Weissenberger G."/>
            <person name="Zhu Y."/>
            <person name="Hemphill L."/>
            <person name="Shang Y."/>
            <person name="Youmans B."/>
            <person name="Ayvaz T."/>
            <person name="Ross M."/>
            <person name="Santibanez J."/>
            <person name="Aqrawi P."/>
            <person name="Gross S."/>
            <person name="Joshi V."/>
            <person name="Fowler G."/>
            <person name="Nazareth L."/>
            <person name="Reid J."/>
            <person name="Worley K."/>
            <person name="Petrosino J."/>
            <person name="Highlander S."/>
            <person name="Gibbs R."/>
        </authorList>
    </citation>
    <scope>NUCLEOTIDE SEQUENCE [LARGE SCALE GENOMIC DNA]</scope>
    <source>
        <strain evidence="3 4">DSM 10105</strain>
    </source>
</reference>
<name>E6K2B3_PARDN</name>
<keyword evidence="4" id="KW-1185">Reference proteome</keyword>
<dbReference type="InterPro" id="IPR021835">
    <property type="entry name" value="DUF3427"/>
</dbReference>
<dbReference type="Pfam" id="PF00271">
    <property type="entry name" value="Helicase_C"/>
    <property type="match status" value="1"/>
</dbReference>
<accession>E6K2B3</accession>
<keyword evidence="3" id="KW-0347">Helicase</keyword>
<dbReference type="GO" id="GO:0016787">
    <property type="term" value="F:hydrolase activity"/>
    <property type="evidence" value="ECO:0007669"/>
    <property type="project" value="InterPro"/>
</dbReference>
<organism evidence="3 4">
    <name type="scientific">Parascardovia denticolens DSM 10105 = JCM 12538</name>
    <dbReference type="NCBI Taxonomy" id="864564"/>
    <lineage>
        <taxon>Bacteria</taxon>
        <taxon>Bacillati</taxon>
        <taxon>Actinomycetota</taxon>
        <taxon>Actinomycetes</taxon>
        <taxon>Bifidobacteriales</taxon>
        <taxon>Bifidobacteriaceae</taxon>
        <taxon>Parascardovia</taxon>
    </lineage>
</organism>
<protein>
    <submittedName>
        <fullName evidence="3">Helicase C-terminal domain protein</fullName>
    </submittedName>
</protein>
<evidence type="ECO:0000313" key="4">
    <source>
        <dbReference type="Proteomes" id="UP000004946"/>
    </source>
</evidence>
<dbReference type="InterPro" id="IPR006935">
    <property type="entry name" value="Helicase/UvrB_N"/>
</dbReference>
<keyword evidence="3" id="KW-0547">Nucleotide-binding</keyword>
<dbReference type="InterPro" id="IPR014001">
    <property type="entry name" value="Helicase_ATP-bd"/>
</dbReference>
<dbReference type="AlphaFoldDB" id="E6K2B3"/>
<dbReference type="Pfam" id="PF13091">
    <property type="entry name" value="PLDc_2"/>
    <property type="match status" value="1"/>
</dbReference>
<keyword evidence="3" id="KW-0378">Hydrolase</keyword>
<dbReference type="EMBL" id="AEON01000002">
    <property type="protein sequence ID" value="EFT82901.1"/>
    <property type="molecule type" value="Genomic_DNA"/>
</dbReference>
<dbReference type="PANTHER" id="PTHR47396:SF1">
    <property type="entry name" value="ATP-DEPENDENT HELICASE IRC3-RELATED"/>
    <property type="match status" value="1"/>
</dbReference>
<dbReference type="Proteomes" id="UP000004946">
    <property type="component" value="Chromosome"/>
</dbReference>
<dbReference type="InterPro" id="IPR025202">
    <property type="entry name" value="PLD-like_dom"/>
</dbReference>
<dbReference type="PROSITE" id="PS51194">
    <property type="entry name" value="HELICASE_CTER"/>
    <property type="match status" value="1"/>
</dbReference>
<dbReference type="CDD" id="cd18799">
    <property type="entry name" value="SF2_C_EcoAI-like"/>
    <property type="match status" value="1"/>
</dbReference>
<dbReference type="Gene3D" id="3.30.870.10">
    <property type="entry name" value="Endonuclease Chain A"/>
    <property type="match status" value="1"/>
</dbReference>
<dbReference type="SUPFAM" id="SSF52540">
    <property type="entry name" value="P-loop containing nucleoside triphosphate hydrolases"/>
    <property type="match status" value="1"/>
</dbReference>
<dbReference type="InterPro" id="IPR001650">
    <property type="entry name" value="Helicase_C-like"/>
</dbReference>
<dbReference type="InterPro" id="IPR027417">
    <property type="entry name" value="P-loop_NTPase"/>
</dbReference>
<dbReference type="Pfam" id="PF04851">
    <property type="entry name" value="ResIII"/>
    <property type="match status" value="1"/>
</dbReference>
<dbReference type="KEGG" id="pdo:PSDT_0102"/>
<dbReference type="SMART" id="SM00487">
    <property type="entry name" value="DEXDc"/>
    <property type="match status" value="1"/>
</dbReference>
<gene>
    <name evidence="3" type="ORF">HMPREF0620_1586</name>
</gene>
<dbReference type="GO" id="GO:0003677">
    <property type="term" value="F:DNA binding"/>
    <property type="evidence" value="ECO:0007669"/>
    <property type="project" value="InterPro"/>
</dbReference>
<dbReference type="PROSITE" id="PS51192">
    <property type="entry name" value="HELICASE_ATP_BIND_1"/>
    <property type="match status" value="1"/>
</dbReference>
<dbReference type="RefSeq" id="WP_006290793.1">
    <property type="nucleotide sequence ID" value="NZ_AP012333.1"/>
</dbReference>
<dbReference type="Pfam" id="PF11907">
    <property type="entry name" value="DUF3427"/>
    <property type="match status" value="1"/>
</dbReference>
<dbReference type="HOGENOM" id="CLU_005588_1_0_11"/>
<keyword evidence="3" id="KW-0067">ATP-binding</keyword>
<evidence type="ECO:0000259" key="1">
    <source>
        <dbReference type="PROSITE" id="PS51192"/>
    </source>
</evidence>
<dbReference type="eggNOG" id="COG1061">
    <property type="taxonomic scope" value="Bacteria"/>
</dbReference>
<feature type="domain" description="Helicase C-terminal" evidence="2">
    <location>
        <begin position="489"/>
        <end position="650"/>
    </location>
</feature>
<evidence type="ECO:0000313" key="3">
    <source>
        <dbReference type="EMBL" id="EFT82901.1"/>
    </source>
</evidence>
<dbReference type="PANTHER" id="PTHR47396">
    <property type="entry name" value="TYPE I RESTRICTION ENZYME ECOKI R PROTEIN"/>
    <property type="match status" value="1"/>
</dbReference>
<dbReference type="Gene3D" id="3.40.50.300">
    <property type="entry name" value="P-loop containing nucleotide triphosphate hydrolases"/>
    <property type="match status" value="2"/>
</dbReference>
<dbReference type="GO" id="GO:0005524">
    <property type="term" value="F:ATP binding"/>
    <property type="evidence" value="ECO:0007669"/>
    <property type="project" value="InterPro"/>
</dbReference>
<dbReference type="PATRIC" id="fig|864564.6.peg.115"/>
<proteinExistence type="predicted"/>
<dbReference type="eggNOG" id="COG3886">
    <property type="taxonomic scope" value="Bacteria"/>
</dbReference>
<dbReference type="SMART" id="SM00490">
    <property type="entry name" value="HELICc"/>
    <property type="match status" value="1"/>
</dbReference>
<dbReference type="CDD" id="cd09204">
    <property type="entry name" value="PLDc_N_DEXD_b2"/>
    <property type="match status" value="1"/>
</dbReference>
<dbReference type="GO" id="GO:0005829">
    <property type="term" value="C:cytosol"/>
    <property type="evidence" value="ECO:0007669"/>
    <property type="project" value="TreeGrafter"/>
</dbReference>
<dbReference type="CDD" id="cd18032">
    <property type="entry name" value="DEXHc_RE_I_III_res"/>
    <property type="match status" value="1"/>
</dbReference>
<sequence length="1126" mass="128148">MSPDLSEEDDQSAFSSKLEDQMKLALTNGFIDTNRGSESSLSPRLIANREGYAFGDIIQDEISSSTDFEISVAFVTSEAIYKLRQSFIDFYSHYRQSQTVDPQHSHGLLITSTYNYFNSPQVFQELLKLKRDQHIDVRVWQGTPINDQSVLKLKLGRNYDVPYHPKGYAFTHSRGENREIIRTFFVGSSNLTSRALSTNQEWNLKVSSTDQGDLTRQIEDEFHRQMEESVPLDEDWISDYEREFEGYFRVRKEQEKVAEQELKNRPIEPNKMQKEALQNLARLRREGEQKALVISATGTGKTYLAALDVKAVHPRRLLYIAGRQEILKKSLDSFKRILGCQDEDLGLLSGEGKETQAQYLFATVQTMSKPNILHGFAPDAFDYILIDEAHHAQASTYRVIVDYFHPQFLLGMTATPERQDERNIFELFDHNVAYEIRLQKALEANMLAPFHYYGIAEYLDGGESEIQSTSPQTLGFELSQFVSRERVNYIIQKLQEYSPASVLARGLIFCSRIEEAQDLSQLFNQSYNLQAERLYRTVALSGKDSAEARLTAIDQLDHGELDYILTVDLFNEGIDIPSINQVVMLRSTQSSIVFTQQLGRGLRKAPGKSSLIVIDFIGNYANNYLIPLALYGNTGDADRARKNMRQRSLGLSSITFDEISKERVFESLDKVNLSDLGKLTSYYNDLRIQLNRVPMLMDFMSRDPSLPCTLASASLNGGGGRNYADFVISREKILARKLVKFHGENKENQSDSSNNARAGGSAVSRSSLNKGISFDPNSYSLTSYQRGLLKMVTSCLLRGLRPHELYAVALLAKVNLSSLPEFEWLQERIFDGGQGFDGNSDGEGSFGNEGDRREFKTLTVEQLAMCVSHDFASIYCDETNLRFSESALNVLDFSYFSQPNSQRFGNASFAERFASQEDGKINYRLSRLAAQALDDPIFRQFFDDSICCGLALCRQLFLGAIHEGRAIDRGFIYGEKYTIADVMRLCCWPVELIPQNVGGYRLSRETNTMPIFIKYENSQYADCFKDEQNIDYFSKNQRHLKSPEFQWLRDQHEGDFIPIFIMRKADAASKSYYYVGCVQKAQNMHEISHQNLSGKEVTLVESTLRLKRPVDSELFTHLTGKSLAEF</sequence>
<evidence type="ECO:0000259" key="2">
    <source>
        <dbReference type="PROSITE" id="PS51194"/>
    </source>
</evidence>
<dbReference type="SUPFAM" id="SSF56024">
    <property type="entry name" value="Phospholipase D/nuclease"/>
    <property type="match status" value="1"/>
</dbReference>
<dbReference type="GO" id="GO:0004386">
    <property type="term" value="F:helicase activity"/>
    <property type="evidence" value="ECO:0007669"/>
    <property type="project" value="UniProtKB-KW"/>
</dbReference>
<dbReference type="InterPro" id="IPR050742">
    <property type="entry name" value="Helicase_Restrict-Modif_Enz"/>
</dbReference>